<comment type="caution">
    <text evidence="1">The sequence shown here is derived from an EMBL/GenBank/DDBJ whole genome shotgun (WGS) entry which is preliminary data.</text>
</comment>
<protein>
    <submittedName>
        <fullName evidence="1">Uncharacterized protein</fullName>
    </submittedName>
</protein>
<keyword evidence="2" id="KW-1185">Reference proteome</keyword>
<reference evidence="1 2" key="1">
    <citation type="submission" date="2024-01" db="EMBL/GenBank/DDBJ databases">
        <title>Unpublished Manusciprt.</title>
        <authorList>
            <person name="Duman M."/>
            <person name="Valdes E.G."/>
            <person name="Ajmi N."/>
            <person name="Altun S."/>
            <person name="Saticioglu I.B."/>
        </authorList>
    </citation>
    <scope>NUCLEOTIDE SEQUENCE [LARGE SCALE GENOMIC DNA]</scope>
    <source>
        <strain evidence="1 2">148P</strain>
    </source>
</reference>
<organism evidence="1 2">
    <name type="scientific">Pseudomonas ulcerans</name>
    <dbReference type="NCBI Taxonomy" id="3115852"/>
    <lineage>
        <taxon>Bacteria</taxon>
        <taxon>Pseudomonadati</taxon>
        <taxon>Pseudomonadota</taxon>
        <taxon>Gammaproteobacteria</taxon>
        <taxon>Pseudomonadales</taxon>
        <taxon>Pseudomonadaceae</taxon>
        <taxon>Pseudomonas</taxon>
    </lineage>
</organism>
<dbReference type="EMBL" id="JAZDQJ010000018">
    <property type="protein sequence ID" value="MEE1934786.1"/>
    <property type="molecule type" value="Genomic_DNA"/>
</dbReference>
<proteinExistence type="predicted"/>
<sequence length="277" mass="29758">MIVIIYEAAAAEIPAAAGKPKVPAVAGWTGRSPEGPNLDSKISQDEHTRIINEAIAVITAAVYPAGTFTGNTPKQRLGEFKNACDDANVNHTLKITKGLHQRHDAHITAQLSSNAFTYHLNVMASNVAGALDANAPFHWKIVSVSAKAGTTEELPVVADRAGLFHPLMRRNSITLAAYQEQLRLAAEAKAEAERQAALRLANAAKQAKADALIKKICTTMGCQKAFIKDFQATLLKGDEVPFTMNNKARSKLFCKYNAAADNITIRQENGATRTIAA</sequence>
<dbReference type="Proteomes" id="UP001335100">
    <property type="component" value="Unassembled WGS sequence"/>
</dbReference>
<evidence type="ECO:0000313" key="1">
    <source>
        <dbReference type="EMBL" id="MEE1934786.1"/>
    </source>
</evidence>
<dbReference type="RefSeq" id="WP_330075549.1">
    <property type="nucleotide sequence ID" value="NZ_JAZDQJ010000018.1"/>
</dbReference>
<accession>A0ABU7HTJ2</accession>
<name>A0ABU7HTJ2_9PSED</name>
<evidence type="ECO:0000313" key="2">
    <source>
        <dbReference type="Proteomes" id="UP001335100"/>
    </source>
</evidence>
<gene>
    <name evidence="1" type="ORF">V0R50_16270</name>
</gene>